<name>A0A345UGX0_9BACT</name>
<comment type="similarity">
    <text evidence="2 5">Belongs to the trans-sulfuration enzymes family.</text>
</comment>
<evidence type="ECO:0000256" key="3">
    <source>
        <dbReference type="ARBA" id="ARBA00022898"/>
    </source>
</evidence>
<accession>A0A345UGX0</accession>
<dbReference type="GO" id="GO:0004123">
    <property type="term" value="F:cystathionine gamma-lyase activity"/>
    <property type="evidence" value="ECO:0007669"/>
    <property type="project" value="TreeGrafter"/>
</dbReference>
<proteinExistence type="inferred from homology"/>
<dbReference type="KEGG" id="cprv:CYPRO_0435"/>
<dbReference type="InterPro" id="IPR000277">
    <property type="entry name" value="Cys/Met-Metab_PyrdxlP-dep_enz"/>
</dbReference>
<dbReference type="GO" id="GO:0030170">
    <property type="term" value="F:pyridoxal phosphate binding"/>
    <property type="evidence" value="ECO:0007669"/>
    <property type="project" value="InterPro"/>
</dbReference>
<dbReference type="Proteomes" id="UP000254808">
    <property type="component" value="Chromosome"/>
</dbReference>
<evidence type="ECO:0000256" key="2">
    <source>
        <dbReference type="ARBA" id="ARBA00009077"/>
    </source>
</evidence>
<dbReference type="Pfam" id="PF01053">
    <property type="entry name" value="Cys_Met_Meta_PP"/>
    <property type="match status" value="1"/>
</dbReference>
<comment type="cofactor">
    <cofactor evidence="1 5">
        <name>pyridoxal 5'-phosphate</name>
        <dbReference type="ChEBI" id="CHEBI:597326"/>
    </cofactor>
</comment>
<dbReference type="SUPFAM" id="SSF53383">
    <property type="entry name" value="PLP-dependent transferases"/>
    <property type="match status" value="1"/>
</dbReference>
<keyword evidence="7" id="KW-1185">Reference proteome</keyword>
<evidence type="ECO:0000256" key="1">
    <source>
        <dbReference type="ARBA" id="ARBA00001933"/>
    </source>
</evidence>
<dbReference type="Gene3D" id="3.90.1150.10">
    <property type="entry name" value="Aspartate Aminotransferase, domain 1"/>
    <property type="match status" value="1"/>
</dbReference>
<evidence type="ECO:0000256" key="4">
    <source>
        <dbReference type="PIRSR" id="PIRSR001434-2"/>
    </source>
</evidence>
<dbReference type="GO" id="GO:0019346">
    <property type="term" value="P:transsulfuration"/>
    <property type="evidence" value="ECO:0007669"/>
    <property type="project" value="InterPro"/>
</dbReference>
<feature type="modified residue" description="N6-(pyridoxal phosphate)lysine" evidence="4">
    <location>
        <position position="196"/>
    </location>
</feature>
<dbReference type="PANTHER" id="PTHR11808">
    <property type="entry name" value="TRANS-SULFURATION ENZYME FAMILY MEMBER"/>
    <property type="match status" value="1"/>
</dbReference>
<gene>
    <name evidence="6" type="ORF">CYPRO_0435</name>
</gene>
<dbReference type="Gene3D" id="3.40.640.10">
    <property type="entry name" value="Type I PLP-dependent aspartate aminotransferase-like (Major domain)"/>
    <property type="match status" value="1"/>
</dbReference>
<dbReference type="OrthoDB" id="634606at2"/>
<dbReference type="EMBL" id="CP027806">
    <property type="protein sequence ID" value="AXI99721.1"/>
    <property type="molecule type" value="Genomic_DNA"/>
</dbReference>
<dbReference type="InterPro" id="IPR054542">
    <property type="entry name" value="Cys_met_metab_PP"/>
</dbReference>
<dbReference type="PANTHER" id="PTHR11808:SF15">
    <property type="entry name" value="CYSTATHIONINE GAMMA-LYASE"/>
    <property type="match status" value="1"/>
</dbReference>
<keyword evidence="3 4" id="KW-0663">Pyridoxal phosphate</keyword>
<dbReference type="GO" id="GO:0019343">
    <property type="term" value="P:cysteine biosynthetic process via cystathionine"/>
    <property type="evidence" value="ECO:0007669"/>
    <property type="project" value="TreeGrafter"/>
</dbReference>
<dbReference type="GO" id="GO:0005737">
    <property type="term" value="C:cytoplasm"/>
    <property type="evidence" value="ECO:0007669"/>
    <property type="project" value="TreeGrafter"/>
</dbReference>
<reference evidence="6 7" key="1">
    <citation type="submission" date="2018-03" db="EMBL/GenBank/DDBJ databases">
        <title>Phenotypic and genomic properties of Cyclonatronum proteinivorum gen. nov., sp. nov., a haloalkaliphilic bacteroidete from soda lakes possessing Na+-translocating rhodopsin.</title>
        <authorList>
            <person name="Toshchakov S.V."/>
            <person name="Korzhenkov A."/>
            <person name="Samarov N.I."/>
            <person name="Kublanov I.V."/>
            <person name="Muntyan M.S."/>
            <person name="Sorokin D.Y."/>
        </authorList>
    </citation>
    <scope>NUCLEOTIDE SEQUENCE [LARGE SCALE GENOMIC DNA]</scope>
    <source>
        <strain evidence="6 7">Omega</strain>
    </source>
</reference>
<dbReference type="InterPro" id="IPR015424">
    <property type="entry name" value="PyrdxlP-dep_Trfase"/>
</dbReference>
<organism evidence="6 7">
    <name type="scientific">Cyclonatronum proteinivorum</name>
    <dbReference type="NCBI Taxonomy" id="1457365"/>
    <lineage>
        <taxon>Bacteria</taxon>
        <taxon>Pseudomonadati</taxon>
        <taxon>Balneolota</taxon>
        <taxon>Balneolia</taxon>
        <taxon>Balneolales</taxon>
        <taxon>Cyclonatronaceae</taxon>
        <taxon>Cyclonatronum</taxon>
    </lineage>
</organism>
<dbReference type="PROSITE" id="PS00868">
    <property type="entry name" value="CYS_MET_METAB_PP"/>
    <property type="match status" value="1"/>
</dbReference>
<dbReference type="FunFam" id="3.40.640.10:FF:000046">
    <property type="entry name" value="Cystathionine gamma-lyase"/>
    <property type="match status" value="1"/>
</dbReference>
<dbReference type="GO" id="GO:0003962">
    <property type="term" value="F:cystathionine gamma-synthase activity"/>
    <property type="evidence" value="ECO:0007669"/>
    <property type="project" value="TreeGrafter"/>
</dbReference>
<evidence type="ECO:0000313" key="6">
    <source>
        <dbReference type="EMBL" id="AXI99721.1"/>
    </source>
</evidence>
<protein>
    <submittedName>
        <fullName evidence="6">Cystathionine gamma-synthase</fullName>
    </submittedName>
</protein>
<evidence type="ECO:0000256" key="5">
    <source>
        <dbReference type="RuleBase" id="RU362118"/>
    </source>
</evidence>
<dbReference type="InterPro" id="IPR015421">
    <property type="entry name" value="PyrdxlP-dep_Trfase_major"/>
</dbReference>
<dbReference type="InterPro" id="IPR015422">
    <property type="entry name" value="PyrdxlP-dep_Trfase_small"/>
</dbReference>
<dbReference type="AlphaFoldDB" id="A0A345UGX0"/>
<dbReference type="PIRSF" id="PIRSF001434">
    <property type="entry name" value="CGS"/>
    <property type="match status" value="1"/>
</dbReference>
<dbReference type="RefSeq" id="WP_114983061.1">
    <property type="nucleotide sequence ID" value="NZ_CP027806.1"/>
</dbReference>
<sequence length="374" mass="40901">MRFETRAIHGGLDHDNHARAIVPPVYHSTVYELSEAGKQDDELLYSRLDNPNRRQWEALAASLEGGAGAAAFASGIAAATAVLQALDPGDHVIFPDDLYSGHRMMITGLMNRWNLHSSFVDATNANTIREAIRPETRLIWMETPSNPMLRITDIAAVCELARSRGLISCVDNTWPSPVNQRPLELGADLVMHSSTKYFGGHSDTLGGLVIAREENELMERIRFIQRLGGAVPSPQDCWMLARSTRTLAYRMRGHNAHGAELAAFLARHPKVGAVHYPGLSGHPGHETARRQMHGFGGMISFEVKGDASQTLKVVAGAALIRRATSLGGVESSWEHRLSTEGEGSKTPGNLIRFSVGLEHPDDLKEDLERALSVL</sequence>
<evidence type="ECO:0000313" key="7">
    <source>
        <dbReference type="Proteomes" id="UP000254808"/>
    </source>
</evidence>